<proteinExistence type="predicted"/>
<keyword evidence="1" id="KW-1133">Transmembrane helix</keyword>
<reference evidence="2 3" key="1">
    <citation type="submission" date="2013-08" db="EMBL/GenBank/DDBJ databases">
        <authorList>
            <person name="Durkin A.S."/>
            <person name="Haft D.R."/>
            <person name="McCorrison J."/>
            <person name="Torralba M."/>
            <person name="Gillis M."/>
            <person name="Haft D.H."/>
            <person name="Methe B."/>
            <person name="Sutton G."/>
            <person name="Nelson K.E."/>
        </authorList>
    </citation>
    <scope>NUCLEOTIDE SEQUENCE [LARGE SCALE GENOMIC DNA]</scope>
    <source>
        <strain evidence="2 3">F0068</strain>
    </source>
</reference>
<evidence type="ECO:0000313" key="3">
    <source>
        <dbReference type="Proteomes" id="UP000016600"/>
    </source>
</evidence>
<evidence type="ECO:0000256" key="1">
    <source>
        <dbReference type="SAM" id="Phobius"/>
    </source>
</evidence>
<feature type="transmembrane region" description="Helical" evidence="1">
    <location>
        <begin position="81"/>
        <end position="100"/>
    </location>
</feature>
<gene>
    <name evidence="2" type="ORF">HMPREF1218_0525</name>
</gene>
<name>U2L8E7_9BACT</name>
<keyword evidence="1" id="KW-0812">Transmembrane</keyword>
<sequence>MIEDIINSNKILNYEKRGIRLILLIGIISVMSSCSVIYRSIDFVSESDHWKRDPPSYYYMYTNNTDSIGIWAWGTDMSRDVAIFFGPPLFPIIPTAIQVWEKPDRRIKIDLFLNTNQLCNINFDSVSIVDHKGKKITKALVERVYNRGIWGRDSLDTYMDPNFQTTEPVTFRLTLNKKSSRVKWFDLRIESLKMNGDHVEIPVIRFKRKDQYGYVPLILAH</sequence>
<accession>U2L8E7</accession>
<keyword evidence="1" id="KW-0472">Membrane</keyword>
<dbReference type="EMBL" id="AWET01000036">
    <property type="protein sequence ID" value="ERK00601.1"/>
    <property type="molecule type" value="Genomic_DNA"/>
</dbReference>
<feature type="transmembrane region" description="Helical" evidence="1">
    <location>
        <begin position="21"/>
        <end position="41"/>
    </location>
</feature>
<dbReference type="PATRIC" id="fig|1081904.3.peg.1564"/>
<keyword evidence="3" id="KW-1185">Reference proteome</keyword>
<dbReference type="AlphaFoldDB" id="U2L8E7"/>
<protein>
    <submittedName>
        <fullName evidence="2">Uncharacterized protein</fullName>
    </submittedName>
</protein>
<dbReference type="Proteomes" id="UP000016600">
    <property type="component" value="Unassembled WGS sequence"/>
</dbReference>
<evidence type="ECO:0000313" key="2">
    <source>
        <dbReference type="EMBL" id="ERK00601.1"/>
    </source>
</evidence>
<comment type="caution">
    <text evidence="2">The sequence shown here is derived from an EMBL/GenBank/DDBJ whole genome shotgun (WGS) entry which is preliminary data.</text>
</comment>
<organism evidence="2 3">
    <name type="scientific">Hoylesella pleuritidis F0068</name>
    <dbReference type="NCBI Taxonomy" id="1081904"/>
    <lineage>
        <taxon>Bacteria</taxon>
        <taxon>Pseudomonadati</taxon>
        <taxon>Bacteroidota</taxon>
        <taxon>Bacteroidia</taxon>
        <taxon>Bacteroidales</taxon>
        <taxon>Prevotellaceae</taxon>
        <taxon>Hoylesella</taxon>
    </lineage>
</organism>